<dbReference type="EMBL" id="CP009515">
    <property type="protein sequence ID" value="AKB75220.1"/>
    <property type="molecule type" value="Genomic_DNA"/>
</dbReference>
<proteinExistence type="predicted"/>
<evidence type="ECO:0000313" key="3">
    <source>
        <dbReference type="EMBL" id="AKB75220.1"/>
    </source>
</evidence>
<feature type="transmembrane region" description="Helical" evidence="1">
    <location>
        <begin position="20"/>
        <end position="51"/>
    </location>
</feature>
<keyword evidence="1" id="KW-0472">Membrane</keyword>
<dbReference type="InterPro" id="IPR057169">
    <property type="entry name" value="DUF7847"/>
</dbReference>
<protein>
    <recommendedName>
        <fullName evidence="2">DUF7847 domain-containing protein</fullName>
    </recommendedName>
</protein>
<feature type="transmembrane region" description="Helical" evidence="1">
    <location>
        <begin position="136"/>
        <end position="160"/>
    </location>
</feature>
<sequence length="306" mass="33565">MYEDFGTTLNRGFKTWTRNLNICIPFILNFFVSLILYVFVILFGLIGFLFFGSNTGSIADPSTLPSTELYKMLWEGFRDNMAISVLAIIVFSLLGMFLQAFFTAGAIGMAKKASETGDTVLFDMVRSGSKNAFRLFLTNLLITLMLLAGIVFIVPGALTIGDLSSLSVLIENPEAAVGGMGTLAIGILVWGIYSLIINIALSLAPYALIIDELDPLDALKTGYGFFKKNKLDVFLIWIIAVGLAFINGLLGEFMGAQNTLISGITYIIPILVLQPFITILWTRLYLSREGKDLDNHYDLLSGPDGF</sequence>
<evidence type="ECO:0000313" key="4">
    <source>
        <dbReference type="Proteomes" id="UP000033072"/>
    </source>
</evidence>
<dbReference type="PATRIC" id="fig|1434111.4.peg.2581"/>
<gene>
    <name evidence="3" type="ORF">MSLAZ_1959</name>
</gene>
<organism evidence="3 4">
    <name type="scientific">Methanosarcina lacustris Z-7289</name>
    <dbReference type="NCBI Taxonomy" id="1434111"/>
    <lineage>
        <taxon>Archaea</taxon>
        <taxon>Methanobacteriati</taxon>
        <taxon>Methanobacteriota</taxon>
        <taxon>Stenosarchaea group</taxon>
        <taxon>Methanomicrobia</taxon>
        <taxon>Methanosarcinales</taxon>
        <taxon>Methanosarcinaceae</taxon>
        <taxon>Methanosarcina</taxon>
    </lineage>
</organism>
<dbReference type="AlphaFoldDB" id="A0A0E3WRW3"/>
<keyword evidence="4" id="KW-1185">Reference proteome</keyword>
<reference evidence="3 4" key="1">
    <citation type="submission" date="2014-07" db="EMBL/GenBank/DDBJ databases">
        <title>Methanogenic archaea and the global carbon cycle.</title>
        <authorList>
            <person name="Henriksen J.R."/>
            <person name="Luke J."/>
            <person name="Reinhart S."/>
            <person name="Benedict M.N."/>
            <person name="Youngblut N.D."/>
            <person name="Metcalf M.E."/>
            <person name="Whitaker R.J."/>
            <person name="Metcalf W.W."/>
        </authorList>
    </citation>
    <scope>NUCLEOTIDE SEQUENCE [LARGE SCALE GENOMIC DNA]</scope>
    <source>
        <strain evidence="3 4">Z-7289</strain>
    </source>
</reference>
<keyword evidence="1" id="KW-0812">Transmembrane</keyword>
<keyword evidence="1" id="KW-1133">Transmembrane helix</keyword>
<accession>A0A0E3WRW3</accession>
<dbReference type="HOGENOM" id="CLU_923198_0_0_2"/>
<evidence type="ECO:0000256" key="1">
    <source>
        <dbReference type="SAM" id="Phobius"/>
    </source>
</evidence>
<dbReference type="Pfam" id="PF25231">
    <property type="entry name" value="DUF7847"/>
    <property type="match status" value="1"/>
</dbReference>
<evidence type="ECO:0000259" key="2">
    <source>
        <dbReference type="Pfam" id="PF25231"/>
    </source>
</evidence>
<name>A0A0E3WRW3_9EURY</name>
<dbReference type="OrthoDB" id="137243at2157"/>
<dbReference type="Proteomes" id="UP000033072">
    <property type="component" value="Chromosome"/>
</dbReference>
<feature type="domain" description="DUF7847" evidence="2">
    <location>
        <begin position="59"/>
        <end position="252"/>
    </location>
</feature>
<dbReference type="KEGG" id="mls:MSLAZ_1959"/>
<feature type="transmembrane region" description="Helical" evidence="1">
    <location>
        <begin position="231"/>
        <end position="251"/>
    </location>
</feature>
<feature type="transmembrane region" description="Helical" evidence="1">
    <location>
        <begin position="263"/>
        <end position="286"/>
    </location>
</feature>
<feature type="transmembrane region" description="Helical" evidence="1">
    <location>
        <begin position="180"/>
        <end position="210"/>
    </location>
</feature>
<feature type="transmembrane region" description="Helical" evidence="1">
    <location>
        <begin position="81"/>
        <end position="102"/>
    </location>
</feature>